<dbReference type="PROSITE" id="PS00534">
    <property type="entry name" value="FERROCHELATASE"/>
    <property type="match status" value="1"/>
</dbReference>
<evidence type="ECO:0000256" key="2">
    <source>
        <dbReference type="ARBA" id="ARBA00023004"/>
    </source>
</evidence>
<dbReference type="PANTHER" id="PTHR11108:SF1">
    <property type="entry name" value="FERROCHELATASE, MITOCHONDRIAL"/>
    <property type="match status" value="1"/>
</dbReference>
<organism evidence="6">
    <name type="scientific">freshwater metagenome</name>
    <dbReference type="NCBI Taxonomy" id="449393"/>
    <lineage>
        <taxon>unclassified sequences</taxon>
        <taxon>metagenomes</taxon>
        <taxon>ecological metagenomes</taxon>
    </lineage>
</organism>
<dbReference type="GO" id="GO:0004325">
    <property type="term" value="F:ferrochelatase activity"/>
    <property type="evidence" value="ECO:0007669"/>
    <property type="project" value="InterPro"/>
</dbReference>
<dbReference type="PANTHER" id="PTHR11108">
    <property type="entry name" value="FERROCHELATASE"/>
    <property type="match status" value="1"/>
</dbReference>
<sequence length="309" mass="34161">MTTESRTAVMLMAYGTPRTKEEILPYYTDIRRGRAPTDEQLNDLIQRYEAIGGLSPLKQLTEDQRDALQKQLDVLQPGKFQVFLGLKHATPFIEESVAEVAALGFKRIACLVLAPHYSTYSIGQYTDRVREAAKPHDIEVVQVDSWARDEAFIEFLATDIRAKLATLPERTKVLFTAHSLPQRIIDAGDPYPDELRATAELVAAKAGLTRWSQWSIAWQSAGRTPEPWIGPDILAVIDQFATTQSTDETVDGVLVCACGFVADHLEVLFDLDIEASHRAASHNMAFARTQCVNSDTSVMAALASLVAAL</sequence>
<protein>
    <submittedName>
        <fullName evidence="6">Unannotated protein</fullName>
    </submittedName>
</protein>
<accession>A0A6J6GUR6</accession>
<keyword evidence="5" id="KW-0627">Porphyrin biosynthesis</keyword>
<dbReference type="CDD" id="cd03411">
    <property type="entry name" value="Ferrochelatase_N"/>
    <property type="match status" value="1"/>
</dbReference>
<dbReference type="AlphaFoldDB" id="A0A6J6GUR6"/>
<dbReference type="Gene3D" id="3.40.50.1400">
    <property type="match status" value="2"/>
</dbReference>
<comment type="pathway">
    <text evidence="1">Porphyrin-containing compound metabolism; protoheme biosynthesis.</text>
</comment>
<name>A0A6J6GUR6_9ZZZZ</name>
<evidence type="ECO:0000256" key="3">
    <source>
        <dbReference type="ARBA" id="ARBA00023133"/>
    </source>
</evidence>
<dbReference type="HAMAP" id="MF_00323">
    <property type="entry name" value="Ferrochelatase"/>
    <property type="match status" value="1"/>
</dbReference>
<dbReference type="InterPro" id="IPR019772">
    <property type="entry name" value="Ferrochelatase_AS"/>
</dbReference>
<keyword evidence="3" id="KW-0350">Heme biosynthesis</keyword>
<dbReference type="Pfam" id="PF00762">
    <property type="entry name" value="Ferrochelatase"/>
    <property type="match status" value="1"/>
</dbReference>
<keyword evidence="2" id="KW-0408">Iron</keyword>
<dbReference type="InterPro" id="IPR001015">
    <property type="entry name" value="Ferrochelatase"/>
</dbReference>
<reference evidence="6" key="1">
    <citation type="submission" date="2020-05" db="EMBL/GenBank/DDBJ databases">
        <authorList>
            <person name="Chiriac C."/>
            <person name="Salcher M."/>
            <person name="Ghai R."/>
            <person name="Kavagutti S V."/>
        </authorList>
    </citation>
    <scope>NUCLEOTIDE SEQUENCE</scope>
</reference>
<dbReference type="CDD" id="cd00419">
    <property type="entry name" value="Ferrochelatase_C"/>
    <property type="match status" value="1"/>
</dbReference>
<keyword evidence="4" id="KW-0456">Lyase</keyword>
<gene>
    <name evidence="6" type="ORF">UFOPK1808_00879</name>
</gene>
<dbReference type="EMBL" id="CAEZUL010000092">
    <property type="protein sequence ID" value="CAB4602655.1"/>
    <property type="molecule type" value="Genomic_DNA"/>
</dbReference>
<dbReference type="InterPro" id="IPR033659">
    <property type="entry name" value="Ferrochelatase_N"/>
</dbReference>
<evidence type="ECO:0000256" key="5">
    <source>
        <dbReference type="ARBA" id="ARBA00023244"/>
    </source>
</evidence>
<dbReference type="UniPathway" id="UPA00252"/>
<evidence type="ECO:0000256" key="1">
    <source>
        <dbReference type="ARBA" id="ARBA00004744"/>
    </source>
</evidence>
<dbReference type="GO" id="GO:0006783">
    <property type="term" value="P:heme biosynthetic process"/>
    <property type="evidence" value="ECO:0007669"/>
    <property type="project" value="UniProtKB-KW"/>
</dbReference>
<dbReference type="NCBIfam" id="TIGR00109">
    <property type="entry name" value="hemH"/>
    <property type="match status" value="1"/>
</dbReference>
<evidence type="ECO:0000313" key="6">
    <source>
        <dbReference type="EMBL" id="CAB4602655.1"/>
    </source>
</evidence>
<proteinExistence type="inferred from homology"/>
<evidence type="ECO:0000256" key="4">
    <source>
        <dbReference type="ARBA" id="ARBA00023239"/>
    </source>
</evidence>
<dbReference type="InterPro" id="IPR033644">
    <property type="entry name" value="Ferrochelatase_C"/>
</dbReference>
<dbReference type="SUPFAM" id="SSF53800">
    <property type="entry name" value="Chelatase"/>
    <property type="match status" value="1"/>
</dbReference>